<dbReference type="Proteomes" id="UP000274504">
    <property type="component" value="Unassembled WGS sequence"/>
</dbReference>
<protein>
    <submittedName>
        <fullName evidence="2 4">Uncharacterized protein</fullName>
    </submittedName>
</protein>
<dbReference type="WBParaSite" id="HDID_0000342801-mRNA-1">
    <property type="protein sequence ID" value="HDID_0000342801-mRNA-1"/>
    <property type="gene ID" value="HDID_0000342801"/>
</dbReference>
<reference evidence="4" key="1">
    <citation type="submission" date="2017-02" db="UniProtKB">
        <authorList>
            <consortium name="WormBaseParasite"/>
        </authorList>
    </citation>
    <scope>IDENTIFICATION</scope>
</reference>
<gene>
    <name evidence="2" type="ORF">HDID_LOCUS3426</name>
</gene>
<feature type="compositionally biased region" description="Basic and acidic residues" evidence="1">
    <location>
        <begin position="187"/>
        <end position="201"/>
    </location>
</feature>
<accession>A0A0R3SF38</accession>
<proteinExistence type="predicted"/>
<organism evidence="4">
    <name type="scientific">Hymenolepis diminuta</name>
    <name type="common">Rat tapeworm</name>
    <dbReference type="NCBI Taxonomy" id="6216"/>
    <lineage>
        <taxon>Eukaryota</taxon>
        <taxon>Metazoa</taxon>
        <taxon>Spiralia</taxon>
        <taxon>Lophotrochozoa</taxon>
        <taxon>Platyhelminthes</taxon>
        <taxon>Cestoda</taxon>
        <taxon>Eucestoda</taxon>
        <taxon>Cyclophyllidea</taxon>
        <taxon>Hymenolepididae</taxon>
        <taxon>Hymenolepis</taxon>
    </lineage>
</organism>
<dbReference type="OrthoDB" id="10395416at2759"/>
<name>A0A0R3SF38_HYMDI</name>
<dbReference type="AlphaFoldDB" id="A0A0R3SF38"/>
<reference evidence="2 3" key="2">
    <citation type="submission" date="2018-11" db="EMBL/GenBank/DDBJ databases">
        <authorList>
            <consortium name="Pathogen Informatics"/>
        </authorList>
    </citation>
    <scope>NUCLEOTIDE SEQUENCE [LARGE SCALE GENOMIC DNA]</scope>
</reference>
<evidence type="ECO:0000313" key="4">
    <source>
        <dbReference type="WBParaSite" id="HDID_0000342801-mRNA-1"/>
    </source>
</evidence>
<sequence length="201" mass="23302">MGKLEFDLLFLHDDPLDELSQICVDGEGHKFRLYDENRILPSRFLFQVHQQLKENHTNAGNKISEPRPIMENISEYRRFLDTRDATCRKITQLTKPLKNRNGSEEFFNIYESYLWRPNSLEGPAYGRKLPGVEKKSLNEVYLPQVLPLSDRSKSSILASSDYRINSQLEEEYEAEGKFTKGPPRACSKNEQKEEAEKEAAS</sequence>
<feature type="region of interest" description="Disordered" evidence="1">
    <location>
        <begin position="172"/>
        <end position="201"/>
    </location>
</feature>
<evidence type="ECO:0000256" key="1">
    <source>
        <dbReference type="SAM" id="MobiDB-lite"/>
    </source>
</evidence>
<evidence type="ECO:0000313" key="3">
    <source>
        <dbReference type="Proteomes" id="UP000274504"/>
    </source>
</evidence>
<evidence type="ECO:0000313" key="2">
    <source>
        <dbReference type="EMBL" id="VDL32591.1"/>
    </source>
</evidence>
<dbReference type="EMBL" id="UYSG01001036">
    <property type="protein sequence ID" value="VDL32591.1"/>
    <property type="molecule type" value="Genomic_DNA"/>
</dbReference>